<organism evidence="3 4">
    <name type="scientific">Conexibacter arvalis</name>
    <dbReference type="NCBI Taxonomy" id="912552"/>
    <lineage>
        <taxon>Bacteria</taxon>
        <taxon>Bacillati</taxon>
        <taxon>Actinomycetota</taxon>
        <taxon>Thermoleophilia</taxon>
        <taxon>Solirubrobacterales</taxon>
        <taxon>Conexibacteraceae</taxon>
        <taxon>Conexibacter</taxon>
    </lineage>
</organism>
<feature type="region of interest" description="Disordered" evidence="1">
    <location>
        <begin position="1"/>
        <end position="30"/>
    </location>
</feature>
<evidence type="ECO:0000313" key="3">
    <source>
        <dbReference type="EMBL" id="MBB4663341.1"/>
    </source>
</evidence>
<keyword evidence="2" id="KW-0472">Membrane</keyword>
<feature type="compositionally biased region" description="Basic residues" evidence="1">
    <location>
        <begin position="197"/>
        <end position="207"/>
    </location>
</feature>
<keyword evidence="4" id="KW-1185">Reference proteome</keyword>
<feature type="transmembrane region" description="Helical" evidence="2">
    <location>
        <begin position="57"/>
        <end position="79"/>
    </location>
</feature>
<name>A0A840IGH3_9ACTN</name>
<keyword evidence="2" id="KW-0812">Transmembrane</keyword>
<evidence type="ECO:0000256" key="2">
    <source>
        <dbReference type="SAM" id="Phobius"/>
    </source>
</evidence>
<feature type="compositionally biased region" description="Acidic residues" evidence="1">
    <location>
        <begin position="120"/>
        <end position="130"/>
    </location>
</feature>
<feature type="compositionally biased region" description="Pro residues" evidence="1">
    <location>
        <begin position="84"/>
        <end position="114"/>
    </location>
</feature>
<dbReference type="AlphaFoldDB" id="A0A840IGH3"/>
<feature type="compositionally biased region" description="Pro residues" evidence="1">
    <location>
        <begin position="1"/>
        <end position="10"/>
    </location>
</feature>
<reference evidence="3 4" key="1">
    <citation type="submission" date="2020-08" db="EMBL/GenBank/DDBJ databases">
        <title>Genomic Encyclopedia of Archaeal and Bacterial Type Strains, Phase II (KMG-II): from individual species to whole genera.</title>
        <authorList>
            <person name="Goeker M."/>
        </authorList>
    </citation>
    <scope>NUCLEOTIDE SEQUENCE [LARGE SCALE GENOMIC DNA]</scope>
    <source>
        <strain evidence="3 4">DSM 23288</strain>
    </source>
</reference>
<dbReference type="RefSeq" id="WP_183343079.1">
    <property type="nucleotide sequence ID" value="NZ_JACHNU010000004.1"/>
</dbReference>
<dbReference type="EMBL" id="JACHNU010000004">
    <property type="protein sequence ID" value="MBB4663341.1"/>
    <property type="molecule type" value="Genomic_DNA"/>
</dbReference>
<evidence type="ECO:0000313" key="4">
    <source>
        <dbReference type="Proteomes" id="UP000585272"/>
    </source>
</evidence>
<feature type="compositionally biased region" description="Acidic residues" evidence="1">
    <location>
        <begin position="171"/>
        <end position="192"/>
    </location>
</feature>
<sequence>MDSAPEPPSEQPADATGEPAPAHLCPNCSAPAEPGQRWCLECGAELPQRKRSGMRPVVGIATTLTVLVGAASAAGFTLLQDGKQPPPPPTTIAQTPPPVTPPPADATMPPPADVTPPDDTLPDTADDFDLPDTGGSGGGGGGSPDAGLPPDDTIPDLSDDIDTSTENPPPPDEDAGDVDTGDDGDGSVEDDPDAGRRTRRRAPRPRLHPTNVALAAATSVYGDLGDSVDPGDPSLAVDGSRRTAWKTPLSPDPAVPAPQAGLVVDLAGQERLTKAIVSTTTPGLSFELYGAKSGPPRSVTGTGWTHLGSKEGAGRDTTFSLGGQRFRYVLVWVTALPPETQQAAIAELTIVSPQP</sequence>
<proteinExistence type="predicted"/>
<dbReference type="Proteomes" id="UP000585272">
    <property type="component" value="Unassembled WGS sequence"/>
</dbReference>
<feature type="region of interest" description="Disordered" evidence="1">
    <location>
        <begin position="78"/>
        <end position="210"/>
    </location>
</feature>
<evidence type="ECO:0000256" key="1">
    <source>
        <dbReference type="SAM" id="MobiDB-lite"/>
    </source>
</evidence>
<dbReference type="Gene3D" id="2.60.120.260">
    <property type="entry name" value="Galactose-binding domain-like"/>
    <property type="match status" value="1"/>
</dbReference>
<feature type="compositionally biased region" description="Gly residues" evidence="1">
    <location>
        <begin position="134"/>
        <end position="144"/>
    </location>
</feature>
<feature type="compositionally biased region" description="Acidic residues" evidence="1">
    <location>
        <begin position="153"/>
        <end position="163"/>
    </location>
</feature>
<comment type="caution">
    <text evidence="3">The sequence shown here is derived from an EMBL/GenBank/DDBJ whole genome shotgun (WGS) entry which is preliminary data.</text>
</comment>
<gene>
    <name evidence="3" type="ORF">BDZ31_002936</name>
</gene>
<keyword evidence="2" id="KW-1133">Transmembrane helix</keyword>
<accession>A0A840IGH3</accession>
<protein>
    <submittedName>
        <fullName evidence="3">Putative nucleic acid-binding Zn ribbon protein</fullName>
    </submittedName>
</protein>